<evidence type="ECO:0000313" key="3">
    <source>
        <dbReference type="EMBL" id="MBA9042480.1"/>
    </source>
</evidence>
<protein>
    <submittedName>
        <fullName evidence="3">RsbT co-antagonist protein RsbR</fullName>
    </submittedName>
</protein>
<dbReference type="PROSITE" id="PS50801">
    <property type="entry name" value="STAS"/>
    <property type="match status" value="1"/>
</dbReference>
<dbReference type="PANTHER" id="PTHR33745:SF3">
    <property type="entry name" value="RSBT CO-ANTAGONIST PROTEIN RSBRC"/>
    <property type="match status" value="1"/>
</dbReference>
<reference evidence="3" key="1">
    <citation type="submission" date="2020-08" db="EMBL/GenBank/DDBJ databases">
        <title>Functional genomics of gut bacteria from endangered species of beetles.</title>
        <authorList>
            <person name="Carlos-Shanley C."/>
        </authorList>
    </citation>
    <scope>NUCLEOTIDE SEQUENCE [LARGE SCALE GENOMIC DNA]</scope>
    <source>
        <strain evidence="3">S00060</strain>
    </source>
</reference>
<dbReference type="PANTHER" id="PTHR33745">
    <property type="entry name" value="RSBT ANTAGONIST PROTEIN RSBS-RELATED"/>
    <property type="match status" value="1"/>
</dbReference>
<dbReference type="SUPFAM" id="SSF52091">
    <property type="entry name" value="SpoIIaa-like"/>
    <property type="match status" value="1"/>
</dbReference>
<dbReference type="Gene3D" id="3.30.750.24">
    <property type="entry name" value="STAS domain"/>
    <property type="match status" value="1"/>
</dbReference>
<dbReference type="EMBL" id="JACJHT010000013">
    <property type="protein sequence ID" value="MBA9042480.1"/>
    <property type="molecule type" value="Genomic_DNA"/>
</dbReference>
<accession>A0A7W3NGA7</accession>
<keyword evidence="4" id="KW-1185">Reference proteome</keyword>
<organism evidence="3 4">
    <name type="scientific">Priestia aryabhattai</name>
    <name type="common">Bacillus aryabhattai</name>
    <dbReference type="NCBI Taxonomy" id="412384"/>
    <lineage>
        <taxon>Bacteria</taxon>
        <taxon>Bacillati</taxon>
        <taxon>Bacillota</taxon>
        <taxon>Bacilli</taxon>
        <taxon>Bacillales</taxon>
        <taxon>Bacillaceae</taxon>
        <taxon>Priestia</taxon>
    </lineage>
</organism>
<gene>
    <name evidence="3" type="ORF">HNP21_005615</name>
</gene>
<evidence type="ECO:0000259" key="2">
    <source>
        <dbReference type="PROSITE" id="PS50801"/>
    </source>
</evidence>
<dbReference type="Pfam" id="PF01740">
    <property type="entry name" value="STAS"/>
    <property type="match status" value="1"/>
</dbReference>
<evidence type="ECO:0000313" key="4">
    <source>
        <dbReference type="Proteomes" id="UP000543174"/>
    </source>
</evidence>
<feature type="domain" description="STAS" evidence="2">
    <location>
        <begin position="165"/>
        <end position="276"/>
    </location>
</feature>
<dbReference type="InterPro" id="IPR036513">
    <property type="entry name" value="STAS_dom_sf"/>
</dbReference>
<dbReference type="InterPro" id="IPR002645">
    <property type="entry name" value="STAS_dom"/>
</dbReference>
<dbReference type="InterPro" id="IPR051932">
    <property type="entry name" value="Bact_StressResp_Reg"/>
</dbReference>
<name>A0A7W3NGA7_PRIAR</name>
<sequence length="284" mass="32516">MEDEIGFLGDKILEYRFKIANEVHESRISGITEEEKKKLAPFEVELINIRAHFISLFGEVLRDHLDEETALQKFTQWGKETGEMFFNLKVSLDEALKDTKYYRTFLWETLKEVIKKDKMSMDTVFEVGGIIDPLLDHAAYSFSLSYVHFYQLTLERAQSTFLELSVPVVPLAKEIAVLPLIGNIDTERANYLMEETLKSANRLQLQRLIVDLSGVYIIDTMVADQIFKVIDSLRFLGVETILTGIRPEVAQTIVSIGIDFSSLTIKSSLQKAIEDLLIRVKNNK</sequence>
<keyword evidence="1" id="KW-0597">Phosphoprotein</keyword>
<evidence type="ECO:0000256" key="1">
    <source>
        <dbReference type="ARBA" id="ARBA00022553"/>
    </source>
</evidence>
<dbReference type="RefSeq" id="WP_013056463.1">
    <property type="nucleotide sequence ID" value="NZ_JACJHT010000013.1"/>
</dbReference>
<proteinExistence type="predicted"/>
<dbReference type="CDD" id="cd07041">
    <property type="entry name" value="STAS_RsbR_RsbS_like"/>
    <property type="match status" value="1"/>
</dbReference>
<dbReference type="AlphaFoldDB" id="A0A7W3NGA7"/>
<dbReference type="Proteomes" id="UP000543174">
    <property type="component" value="Unassembled WGS sequence"/>
</dbReference>
<comment type="caution">
    <text evidence="3">The sequence shown here is derived from an EMBL/GenBank/DDBJ whole genome shotgun (WGS) entry which is preliminary data.</text>
</comment>